<evidence type="ECO:0000256" key="4">
    <source>
        <dbReference type="ARBA" id="ARBA00022989"/>
    </source>
</evidence>
<proteinExistence type="predicted"/>
<comment type="subcellular location">
    <subcellularLocation>
        <location evidence="1">Cell membrane</location>
        <topology evidence="1">Multi-pass membrane protein</topology>
    </subcellularLocation>
</comment>
<organism evidence="8 9">
    <name type="scientific">Kiloniella litopenaei</name>
    <dbReference type="NCBI Taxonomy" id="1549748"/>
    <lineage>
        <taxon>Bacteria</taxon>
        <taxon>Pseudomonadati</taxon>
        <taxon>Pseudomonadota</taxon>
        <taxon>Alphaproteobacteria</taxon>
        <taxon>Rhodospirillales</taxon>
        <taxon>Kiloniellaceae</taxon>
        <taxon>Kiloniella</taxon>
    </lineage>
</organism>
<evidence type="ECO:0000259" key="7">
    <source>
        <dbReference type="Pfam" id="PF00482"/>
    </source>
</evidence>
<dbReference type="PANTHER" id="PTHR35007">
    <property type="entry name" value="INTEGRAL MEMBRANE PROTEIN-RELATED"/>
    <property type="match status" value="1"/>
</dbReference>
<comment type="caution">
    <text evidence="8">The sequence shown here is derived from an EMBL/GenBank/DDBJ whole genome shotgun (WGS) entry which is preliminary data.</text>
</comment>
<dbReference type="STRING" id="1549748.WH95_07115"/>
<dbReference type="RefSeq" id="WP_046504964.1">
    <property type="nucleotide sequence ID" value="NZ_LANI01000004.1"/>
</dbReference>
<feature type="transmembrane region" description="Helical" evidence="6">
    <location>
        <begin position="290"/>
        <end position="316"/>
    </location>
</feature>
<accession>A0A0M2RD21</accession>
<feature type="domain" description="Type II secretion system protein GspF" evidence="7">
    <location>
        <begin position="183"/>
        <end position="311"/>
    </location>
</feature>
<evidence type="ECO:0000256" key="6">
    <source>
        <dbReference type="SAM" id="Phobius"/>
    </source>
</evidence>
<dbReference type="Proteomes" id="UP000034491">
    <property type="component" value="Unassembled WGS sequence"/>
</dbReference>
<gene>
    <name evidence="8" type="ORF">WH95_07115</name>
</gene>
<sequence>MNLPDIIPAGFTEEQFLILSASLTVLAIFIAIWYSLLERDPSTKKTAELAKLRDGLRTSYLTPKQRRSLTPKSENLMRQVVDFFKLMKNDQAEKYAFMLSRAGKRTPEALYRYLFFKLISPIAGASFAYLYIYVLKAINLAPMGQAVATIGATLLCAKLPDILLKNSIIKRQEIIRKSLPDGLDLMVICTEAGLSLDAAFARVSKEMADAAPELADELSLTSLELGFLPDRKKALNNLASRVDISMMRSLVNALIQSEKFGTPLSQSLRVMSNELRHERLMKAEEKAAKLPAIMTVPMVVFILPPLFIVLLGPAIMRTLDSFINRY</sequence>
<dbReference type="InterPro" id="IPR018076">
    <property type="entry name" value="T2SS_GspF_dom"/>
</dbReference>
<keyword evidence="5 6" id="KW-0472">Membrane</keyword>
<evidence type="ECO:0000256" key="2">
    <source>
        <dbReference type="ARBA" id="ARBA00022475"/>
    </source>
</evidence>
<feature type="transmembrane region" description="Helical" evidence="6">
    <location>
        <begin position="16"/>
        <end position="36"/>
    </location>
</feature>
<feature type="transmembrane region" description="Helical" evidence="6">
    <location>
        <begin position="114"/>
        <end position="134"/>
    </location>
</feature>
<dbReference type="EMBL" id="LANI01000004">
    <property type="protein sequence ID" value="KKJ77463.1"/>
    <property type="molecule type" value="Genomic_DNA"/>
</dbReference>
<evidence type="ECO:0000256" key="1">
    <source>
        <dbReference type="ARBA" id="ARBA00004651"/>
    </source>
</evidence>
<dbReference type="PANTHER" id="PTHR35007:SF2">
    <property type="entry name" value="PILUS ASSEMBLE PROTEIN"/>
    <property type="match status" value="1"/>
</dbReference>
<evidence type="ECO:0000313" key="9">
    <source>
        <dbReference type="Proteomes" id="UP000034491"/>
    </source>
</evidence>
<keyword evidence="4 6" id="KW-1133">Transmembrane helix</keyword>
<dbReference type="OrthoDB" id="9810662at2"/>
<dbReference type="AlphaFoldDB" id="A0A0M2RD21"/>
<name>A0A0M2RD21_9PROT</name>
<keyword evidence="3 6" id="KW-0812">Transmembrane</keyword>
<dbReference type="Pfam" id="PF00482">
    <property type="entry name" value="T2SSF"/>
    <property type="match status" value="1"/>
</dbReference>
<evidence type="ECO:0000256" key="5">
    <source>
        <dbReference type="ARBA" id="ARBA00023136"/>
    </source>
</evidence>
<evidence type="ECO:0000256" key="3">
    <source>
        <dbReference type="ARBA" id="ARBA00022692"/>
    </source>
</evidence>
<reference evidence="8 9" key="1">
    <citation type="submission" date="2015-03" db="EMBL/GenBank/DDBJ databases">
        <title>Genome sequence of Kiloniella sp. P1-1, isolated from the gut microflora of Pacific white shrimp, Penaeus vannamei.</title>
        <authorList>
            <person name="Shao Z."/>
            <person name="Wang L."/>
            <person name="Li X."/>
        </authorList>
    </citation>
    <scope>NUCLEOTIDE SEQUENCE [LARGE SCALE GENOMIC DNA]</scope>
    <source>
        <strain evidence="8 9">P1-1</strain>
    </source>
</reference>
<protein>
    <recommendedName>
        <fullName evidence="7">Type II secretion system protein GspF domain-containing protein</fullName>
    </recommendedName>
</protein>
<keyword evidence="9" id="KW-1185">Reference proteome</keyword>
<dbReference type="GO" id="GO:0005886">
    <property type="term" value="C:plasma membrane"/>
    <property type="evidence" value="ECO:0007669"/>
    <property type="project" value="UniProtKB-SubCell"/>
</dbReference>
<keyword evidence="2" id="KW-1003">Cell membrane</keyword>
<evidence type="ECO:0000313" key="8">
    <source>
        <dbReference type="EMBL" id="KKJ77463.1"/>
    </source>
</evidence>